<name>A0A8H7VYX6_9FUNG</name>
<dbReference type="EMBL" id="JAEPRE010000016">
    <property type="protein sequence ID" value="KAG2236527.1"/>
    <property type="molecule type" value="Genomic_DNA"/>
</dbReference>
<keyword evidence="2" id="KW-1185">Reference proteome</keyword>
<proteinExistence type="predicted"/>
<evidence type="ECO:0008006" key="3">
    <source>
        <dbReference type="Google" id="ProtNLM"/>
    </source>
</evidence>
<gene>
    <name evidence="1" type="ORF">INT48_000827</name>
</gene>
<reference evidence="1" key="1">
    <citation type="submission" date="2021-01" db="EMBL/GenBank/DDBJ databases">
        <title>Metabolic potential, ecology and presence of endohyphal bacteria is reflected in genomic diversity of Mucoromycotina.</title>
        <authorList>
            <person name="Muszewska A."/>
            <person name="Okrasinska A."/>
            <person name="Steczkiewicz K."/>
            <person name="Drgas O."/>
            <person name="Orlowska M."/>
            <person name="Perlinska-Lenart U."/>
            <person name="Aleksandrzak-Piekarczyk T."/>
            <person name="Szatraj K."/>
            <person name="Zielenkiewicz U."/>
            <person name="Pilsyk S."/>
            <person name="Malc E."/>
            <person name="Mieczkowski P."/>
            <person name="Kruszewska J.S."/>
            <person name="Biernat P."/>
            <person name="Pawlowska J."/>
        </authorList>
    </citation>
    <scope>NUCLEOTIDE SEQUENCE</scope>
    <source>
        <strain evidence="1">WA0000018081</strain>
    </source>
</reference>
<evidence type="ECO:0000313" key="1">
    <source>
        <dbReference type="EMBL" id="KAG2236527.1"/>
    </source>
</evidence>
<dbReference type="Proteomes" id="UP000613177">
    <property type="component" value="Unassembled WGS sequence"/>
</dbReference>
<protein>
    <recommendedName>
        <fullName evidence="3">Chromo domain-containing protein</fullName>
    </recommendedName>
</protein>
<accession>A0A8H7VYX6</accession>
<organism evidence="1 2">
    <name type="scientific">Thamnidium elegans</name>
    <dbReference type="NCBI Taxonomy" id="101142"/>
    <lineage>
        <taxon>Eukaryota</taxon>
        <taxon>Fungi</taxon>
        <taxon>Fungi incertae sedis</taxon>
        <taxon>Mucoromycota</taxon>
        <taxon>Mucoromycotina</taxon>
        <taxon>Mucoromycetes</taxon>
        <taxon>Mucorales</taxon>
        <taxon>Mucorineae</taxon>
        <taxon>Mucoraceae</taxon>
        <taxon>Thamnidium</taxon>
    </lineage>
</organism>
<dbReference type="AlphaFoldDB" id="A0A8H7VYX6"/>
<comment type="caution">
    <text evidence="1">The sequence shown here is derived from an EMBL/GenBank/DDBJ whole genome shotgun (WGS) entry which is preliminary data.</text>
</comment>
<evidence type="ECO:0000313" key="2">
    <source>
        <dbReference type="Proteomes" id="UP000613177"/>
    </source>
</evidence>
<sequence length="141" mass="16535">MNKEKRTQKVYPNIADSILTSVCLPVVPHSVRKTFTRPDTLRLFVPPEQDYESDEEVVREKEREKIKDKYRKKSIKKVAEKIKNETGQVMYKIVWLNSRSGDFEIVPSKGLQDHPDWALVEAFEYFKAKNMYNSINGDPEI</sequence>